<feature type="region of interest" description="Disordered" evidence="1">
    <location>
        <begin position="94"/>
        <end position="141"/>
    </location>
</feature>
<evidence type="ECO:0000313" key="3">
    <source>
        <dbReference type="Proteomes" id="UP000323386"/>
    </source>
</evidence>
<evidence type="ECO:0000256" key="1">
    <source>
        <dbReference type="SAM" id="MobiDB-lite"/>
    </source>
</evidence>
<gene>
    <name evidence="2" type="ORF">PSFLO_02383</name>
</gene>
<feature type="compositionally biased region" description="Low complexity" evidence="1">
    <location>
        <begin position="164"/>
        <end position="176"/>
    </location>
</feature>
<evidence type="ECO:0000313" key="2">
    <source>
        <dbReference type="EMBL" id="SPO36912.1"/>
    </source>
</evidence>
<protein>
    <submittedName>
        <fullName evidence="2">Uncharacterized protein</fullName>
    </submittedName>
</protein>
<reference evidence="2 3" key="1">
    <citation type="submission" date="2018-03" db="EMBL/GenBank/DDBJ databases">
        <authorList>
            <person name="Guldener U."/>
        </authorList>
    </citation>
    <scope>NUCLEOTIDE SEQUENCE [LARGE SCALE GENOMIC DNA]</scope>
    <source>
        <strain evidence="2 3">DAOM196992</strain>
    </source>
</reference>
<feature type="compositionally biased region" description="Basic and acidic residues" evidence="1">
    <location>
        <begin position="109"/>
        <end position="129"/>
    </location>
</feature>
<dbReference type="EMBL" id="OOIP01000005">
    <property type="protein sequence ID" value="SPO36912.1"/>
    <property type="molecule type" value="Genomic_DNA"/>
</dbReference>
<feature type="region of interest" description="Disordered" evidence="1">
    <location>
        <begin position="153"/>
        <end position="193"/>
    </location>
</feature>
<feature type="region of interest" description="Disordered" evidence="1">
    <location>
        <begin position="202"/>
        <end position="221"/>
    </location>
</feature>
<organism evidence="2 3">
    <name type="scientific">Pseudozyma flocculosa</name>
    <dbReference type="NCBI Taxonomy" id="84751"/>
    <lineage>
        <taxon>Eukaryota</taxon>
        <taxon>Fungi</taxon>
        <taxon>Dikarya</taxon>
        <taxon>Basidiomycota</taxon>
        <taxon>Ustilaginomycotina</taxon>
        <taxon>Ustilaginomycetes</taxon>
        <taxon>Ustilaginales</taxon>
        <taxon>Ustilaginaceae</taxon>
        <taxon>Pseudozyma</taxon>
    </lineage>
</organism>
<keyword evidence="3" id="KW-1185">Reference proteome</keyword>
<sequence>MGWVPGFWVAPAEALKQLLLLLQMEGPPRQTGRETGNGTQPVLQACARLPLWLAARQRRPFPSRKSKMQPASRVACTIAPPTSLVLPARSVAASAPSSSHSPILCCSDGRQDVDSDRARESAQTEDNGRRSSRLAAMGESQVDAGAVRGLAPFPVGRSRGQQGGADAATRGGRALAKTGKKGGSLPLPDAGTPPMFPLGKQAKRRGGSQVGSANAASPCGRPASSIGRLDAAVCLALAIDQSVVWPLFDIHRRMSRRSWPTGR</sequence>
<dbReference type="Proteomes" id="UP000323386">
    <property type="component" value="Unassembled WGS sequence"/>
</dbReference>
<dbReference type="AlphaFoldDB" id="A0A5C3EXU3"/>
<name>A0A5C3EXU3_9BASI</name>
<accession>A0A5C3EXU3</accession>
<proteinExistence type="predicted"/>